<evidence type="ECO:0000256" key="3">
    <source>
        <dbReference type="ARBA" id="ARBA00022692"/>
    </source>
</evidence>
<dbReference type="InterPro" id="IPR036259">
    <property type="entry name" value="MFS_trans_sf"/>
</dbReference>
<dbReference type="GO" id="GO:0005886">
    <property type="term" value="C:plasma membrane"/>
    <property type="evidence" value="ECO:0007669"/>
    <property type="project" value="UniProtKB-SubCell"/>
</dbReference>
<feature type="transmembrane region" description="Helical" evidence="6">
    <location>
        <begin position="158"/>
        <end position="180"/>
    </location>
</feature>
<name>A0A5J4KWD0_9CHLR</name>
<feature type="transmembrane region" description="Helical" evidence="6">
    <location>
        <begin position="68"/>
        <end position="87"/>
    </location>
</feature>
<protein>
    <recommendedName>
        <fullName evidence="7">Major facilitator superfamily (MFS) profile domain-containing protein</fullName>
    </recommendedName>
</protein>
<feature type="transmembrane region" description="Helical" evidence="6">
    <location>
        <begin position="186"/>
        <end position="209"/>
    </location>
</feature>
<dbReference type="RefSeq" id="WP_151757250.1">
    <property type="nucleotide sequence ID" value="NZ_BKZW01000001.1"/>
</dbReference>
<evidence type="ECO:0000256" key="2">
    <source>
        <dbReference type="ARBA" id="ARBA00022448"/>
    </source>
</evidence>
<proteinExistence type="predicted"/>
<dbReference type="SUPFAM" id="SSF103473">
    <property type="entry name" value="MFS general substrate transporter"/>
    <property type="match status" value="1"/>
</dbReference>
<evidence type="ECO:0000313" key="8">
    <source>
        <dbReference type="EMBL" id="GER89516.1"/>
    </source>
</evidence>
<dbReference type="EMBL" id="BKZW01000001">
    <property type="protein sequence ID" value="GER89516.1"/>
    <property type="molecule type" value="Genomic_DNA"/>
</dbReference>
<keyword evidence="4 6" id="KW-1133">Transmembrane helix</keyword>
<keyword evidence="9" id="KW-1185">Reference proteome</keyword>
<dbReference type="Gene3D" id="1.20.1250.20">
    <property type="entry name" value="MFS general substrate transporter like domains"/>
    <property type="match status" value="1"/>
</dbReference>
<dbReference type="AlphaFoldDB" id="A0A5J4KWD0"/>
<evidence type="ECO:0000313" key="9">
    <source>
        <dbReference type="Proteomes" id="UP000326912"/>
    </source>
</evidence>
<keyword evidence="3 6" id="KW-0812">Transmembrane</keyword>
<dbReference type="Pfam" id="PF07690">
    <property type="entry name" value="MFS_1"/>
    <property type="match status" value="1"/>
</dbReference>
<evidence type="ECO:0000256" key="5">
    <source>
        <dbReference type="ARBA" id="ARBA00023136"/>
    </source>
</evidence>
<organism evidence="8 9">
    <name type="scientific">Dictyobacter vulcani</name>
    <dbReference type="NCBI Taxonomy" id="2607529"/>
    <lineage>
        <taxon>Bacteria</taxon>
        <taxon>Bacillati</taxon>
        <taxon>Chloroflexota</taxon>
        <taxon>Ktedonobacteria</taxon>
        <taxon>Ktedonobacterales</taxon>
        <taxon>Dictyobacteraceae</taxon>
        <taxon>Dictyobacter</taxon>
    </lineage>
</organism>
<accession>A0A5J4KWD0</accession>
<evidence type="ECO:0000256" key="4">
    <source>
        <dbReference type="ARBA" id="ARBA00022989"/>
    </source>
</evidence>
<dbReference type="Proteomes" id="UP000326912">
    <property type="component" value="Unassembled WGS sequence"/>
</dbReference>
<feature type="transmembrane region" description="Helical" evidence="6">
    <location>
        <begin position="99"/>
        <end position="120"/>
    </location>
</feature>
<sequence length="249" mass="27014">MKRTPETLSGSKIDYRVFLKLKPVTTTDQARVVVIIFTLCGLFMSTGMGMTLPIFAHLFKESSSGLRNLSFMTMVPHIALLLLGPFVGELEDRYGKRAFLLLGFAGLVVADIGFICVHSVSAYIGIRLFQAIVSVGIMPAMMGIFADVVPGQQRTHRISLMMAGNAGGLTLGPIVGGFLLTHWGPIAPFSISALLNLIVLCLVCIMIPGPSPTGPISRKPLSIRLCHGRYQNTSCYHSWYRSHSSLVSS</sequence>
<evidence type="ECO:0000259" key="7">
    <source>
        <dbReference type="PROSITE" id="PS50850"/>
    </source>
</evidence>
<dbReference type="InterPro" id="IPR020846">
    <property type="entry name" value="MFS_dom"/>
</dbReference>
<keyword evidence="2" id="KW-0813">Transport</keyword>
<feature type="domain" description="Major facilitator superfamily (MFS) profile" evidence="7">
    <location>
        <begin position="29"/>
        <end position="249"/>
    </location>
</feature>
<comment type="caution">
    <text evidence="8">The sequence shown here is derived from an EMBL/GenBank/DDBJ whole genome shotgun (WGS) entry which is preliminary data.</text>
</comment>
<evidence type="ECO:0000256" key="1">
    <source>
        <dbReference type="ARBA" id="ARBA00004651"/>
    </source>
</evidence>
<feature type="transmembrane region" description="Helical" evidence="6">
    <location>
        <begin position="126"/>
        <end position="146"/>
    </location>
</feature>
<dbReference type="PANTHER" id="PTHR42718">
    <property type="entry name" value="MAJOR FACILITATOR SUPERFAMILY MULTIDRUG TRANSPORTER MFSC"/>
    <property type="match status" value="1"/>
</dbReference>
<dbReference type="PROSITE" id="PS50850">
    <property type="entry name" value="MFS"/>
    <property type="match status" value="1"/>
</dbReference>
<dbReference type="GO" id="GO:0022857">
    <property type="term" value="F:transmembrane transporter activity"/>
    <property type="evidence" value="ECO:0007669"/>
    <property type="project" value="InterPro"/>
</dbReference>
<dbReference type="PANTHER" id="PTHR42718:SF9">
    <property type="entry name" value="MAJOR FACILITATOR SUPERFAMILY MULTIDRUG TRANSPORTER MFSC"/>
    <property type="match status" value="1"/>
</dbReference>
<dbReference type="InterPro" id="IPR011701">
    <property type="entry name" value="MFS"/>
</dbReference>
<reference evidence="8 9" key="1">
    <citation type="submission" date="2019-10" db="EMBL/GenBank/DDBJ databases">
        <title>Dictyobacter vulcani sp. nov., within the class Ktedonobacteria, isolated from soil of volcanic Mt. Zao.</title>
        <authorList>
            <person name="Zheng Y."/>
            <person name="Wang C.M."/>
            <person name="Sakai Y."/>
            <person name="Abe K."/>
            <person name="Yokota A."/>
            <person name="Yabe S."/>
        </authorList>
    </citation>
    <scope>NUCLEOTIDE SEQUENCE [LARGE SCALE GENOMIC DNA]</scope>
    <source>
        <strain evidence="8 9">W12</strain>
    </source>
</reference>
<comment type="subcellular location">
    <subcellularLocation>
        <location evidence="1">Cell membrane</location>
        <topology evidence="1">Multi-pass membrane protein</topology>
    </subcellularLocation>
</comment>
<feature type="transmembrane region" description="Helical" evidence="6">
    <location>
        <begin position="32"/>
        <end position="56"/>
    </location>
</feature>
<keyword evidence="5 6" id="KW-0472">Membrane</keyword>
<gene>
    <name evidence="8" type="ORF">KDW_36780</name>
</gene>
<evidence type="ECO:0000256" key="6">
    <source>
        <dbReference type="SAM" id="Phobius"/>
    </source>
</evidence>